<accession>A0A939B5G1</accession>
<dbReference type="Proteomes" id="UP000764045">
    <property type="component" value="Unassembled WGS sequence"/>
</dbReference>
<name>A0A939B5G1_9BACT</name>
<dbReference type="AlphaFoldDB" id="A0A939B5G1"/>
<dbReference type="PROSITE" id="PS51257">
    <property type="entry name" value="PROKAR_LIPOPROTEIN"/>
    <property type="match status" value="1"/>
</dbReference>
<dbReference type="EMBL" id="JACJJL010000020">
    <property type="protein sequence ID" value="MBM6662394.1"/>
    <property type="molecule type" value="Genomic_DNA"/>
</dbReference>
<proteinExistence type="predicted"/>
<reference evidence="1 2" key="1">
    <citation type="journal article" date="2021" name="Sci. Rep.">
        <title>The distribution of antibiotic resistance genes in chicken gut microbiota commensals.</title>
        <authorList>
            <person name="Juricova H."/>
            <person name="Matiasovicova J."/>
            <person name="Kubasova T."/>
            <person name="Cejkova D."/>
            <person name="Rychlik I."/>
        </authorList>
    </citation>
    <scope>NUCLEOTIDE SEQUENCE [LARGE SCALE GENOMIC DNA]</scope>
    <source>
        <strain evidence="1 2">An819</strain>
    </source>
</reference>
<evidence type="ECO:0000313" key="2">
    <source>
        <dbReference type="Proteomes" id="UP000764045"/>
    </source>
</evidence>
<dbReference type="RefSeq" id="WP_205110773.1">
    <property type="nucleotide sequence ID" value="NZ_JACJJL010000020.1"/>
</dbReference>
<keyword evidence="2" id="KW-1185">Reference proteome</keyword>
<evidence type="ECO:0000313" key="1">
    <source>
        <dbReference type="EMBL" id="MBM6662394.1"/>
    </source>
</evidence>
<gene>
    <name evidence="1" type="ORF">H6B30_11640</name>
</gene>
<protein>
    <submittedName>
        <fullName evidence="1">Uncharacterized protein</fullName>
    </submittedName>
</protein>
<organism evidence="1 2">
    <name type="scientific">Marseilla massiliensis</name>
    <dbReference type="NCBI Taxonomy" id="1841864"/>
    <lineage>
        <taxon>Bacteria</taxon>
        <taxon>Pseudomonadati</taxon>
        <taxon>Bacteroidota</taxon>
        <taxon>Bacteroidia</taxon>
        <taxon>Bacteroidales</taxon>
        <taxon>Prevotellaceae</taxon>
        <taxon>Marseilla</taxon>
    </lineage>
</organism>
<comment type="caution">
    <text evidence="1">The sequence shown here is derived from an EMBL/GenBank/DDBJ whole genome shotgun (WGS) entry which is preliminary data.</text>
</comment>
<sequence length="610" mass="69548">MKAIPLVMIGCLFMASCSSDWDDHYDESSITLANGSEVTIFNGSVTDYIKSASDLTKVNELFNRNDIFAETRSDGQYTFIVCADDLYDESKINDEATFAEQSVANMSINPSKLVDGWNINMRSGKSVWVYDGGKRLDDCNIIKAVKADNGYVYYVDGMLPVRQSAYELLISLGDEYSRFKELVTNYNYEYFDRENSLPIGVTDDGRVIYDSVKVTKNTLMDRYDSDGTPTWNMRSESYTTTMFIPNNTLIDKAINSAMDSIPLWLNRQATDDDRAKFEEWIVKACFSDKRLEVADVSSSASDFKCVEGYQESIDETSDLTTYKNLEGAWWRPSVQTVDTSNPVTLSNGMAYYCTNLKIPNHVVIYRVKSRFYELWNNMTASQQSQYFRWENWVDPMVINDCQGQFDLIASGSTTTTNAQWPSIFYHELCAIPSEEAMAEGLPCSVEYDGLTWNEDEQKIYECHLPAGEYYLRMGFKHSLLYSLSIAFNDTWLVEDMNMHATGSNYHFDRGAASAVPHYGEEFGIAYPEGFDVDYWQKQNEKAIAYDTDGYTVGVVTLPHSGNFRIRVTSNDMASIYKAALDSGTVLNRDKNNVNQLMMYHWCLRPTHNNY</sequence>